<keyword evidence="3" id="KW-1003">Cell membrane</keyword>
<comment type="catalytic activity">
    <reaction evidence="13">
        <text>[(1-&gt;4)-N-acetyl-beta-D-glucosaminyl](n) + n H2O = chitosan + n acetate</text>
        <dbReference type="Rhea" id="RHEA:10464"/>
        <dbReference type="Rhea" id="RHEA-COMP:9593"/>
        <dbReference type="Rhea" id="RHEA-COMP:9597"/>
        <dbReference type="ChEBI" id="CHEBI:15377"/>
        <dbReference type="ChEBI" id="CHEBI:17029"/>
        <dbReference type="ChEBI" id="CHEBI:30089"/>
        <dbReference type="ChEBI" id="CHEBI:57704"/>
        <dbReference type="EC" id="3.5.1.41"/>
    </reaction>
    <physiologicalReaction direction="left-to-right" evidence="13">
        <dbReference type="Rhea" id="RHEA:10465"/>
    </physiologicalReaction>
</comment>
<keyword evidence="11" id="KW-0624">Polysaccharide degradation</keyword>
<dbReference type="PROSITE" id="PS51677">
    <property type="entry name" value="NODB"/>
    <property type="match status" value="1"/>
</dbReference>
<keyword evidence="18" id="KW-1185">Reference proteome</keyword>
<protein>
    <recommendedName>
        <fullName evidence="12">chitin deacetylase</fullName>
        <ecNumber evidence="12">3.5.1.41</ecNumber>
    </recommendedName>
</protein>
<dbReference type="GO" id="GO:0006032">
    <property type="term" value="P:chitin catabolic process"/>
    <property type="evidence" value="ECO:0007669"/>
    <property type="project" value="UniProtKB-KW"/>
</dbReference>
<dbReference type="STRING" id="1328759.A0A5C2T565"/>
<dbReference type="Pfam" id="PF01522">
    <property type="entry name" value="Polysacc_deac_1"/>
    <property type="match status" value="1"/>
</dbReference>
<keyword evidence="10" id="KW-0961">Cell wall biogenesis/degradation</keyword>
<evidence type="ECO:0000313" key="18">
    <source>
        <dbReference type="Proteomes" id="UP000313359"/>
    </source>
</evidence>
<evidence type="ECO:0000256" key="11">
    <source>
        <dbReference type="ARBA" id="ARBA00023326"/>
    </source>
</evidence>
<sequence>MPSAVRSLLFLAVAALSATASPYEHHDHDHAAPRALPGQWFHREEHPAYALFRRGDTDGITYPEIGSQQWSAGFPQDNDVTKNLPQAWLDALDAAVKAGTIPDIPVSTSTGGNPTYPQGFDPNGPTVCSATYKCVNKEDLWDAPDGVFGSSFDDGPLPTSMPLYQFLKENNVITTHFMIGSNILWNADAFKYAFETLESDLAVHTWTHPYMTTKTNQEVVGELGWTMELIHNSTGGRLPKYWRPPYGDSDERVRAIAKEVFGLRTVIWNQDSEDWSISTGGTTRPKVDAELKQWITGPKSPGLIILEHELTNDTVGAFMQAFPLIAQNGWKFESVARLDGGNPYQNSADDTSDVTPQSVGVLAASSSTPSGSSSAGSPTGSSAASKPSGSGSATSGSGSATSGSSSASPSATGGAAQDHSNGAMSHLSWQSAALTSALSVLAAAFALS</sequence>
<keyword evidence="15" id="KW-0732">Signal</keyword>
<feature type="chain" id="PRO_5022992445" description="chitin deacetylase" evidence="15">
    <location>
        <begin position="21"/>
        <end position="448"/>
    </location>
</feature>
<dbReference type="InterPro" id="IPR050248">
    <property type="entry name" value="Polysacc_deacetylase_ArnD"/>
</dbReference>
<dbReference type="InterPro" id="IPR011330">
    <property type="entry name" value="Glyco_hydro/deAcase_b/a-brl"/>
</dbReference>
<dbReference type="GO" id="GO:0004099">
    <property type="term" value="F:chitin deacetylase activity"/>
    <property type="evidence" value="ECO:0007669"/>
    <property type="project" value="UniProtKB-EC"/>
</dbReference>
<keyword evidence="7" id="KW-0119">Carbohydrate metabolism</keyword>
<dbReference type="SUPFAM" id="SSF88713">
    <property type="entry name" value="Glycoside hydrolase/deacetylase"/>
    <property type="match status" value="1"/>
</dbReference>
<evidence type="ECO:0000256" key="13">
    <source>
        <dbReference type="ARBA" id="ARBA00048494"/>
    </source>
</evidence>
<keyword evidence="4" id="KW-0336">GPI-anchor</keyword>
<feature type="domain" description="NodB homology" evidence="16">
    <location>
        <begin position="146"/>
        <end position="333"/>
    </location>
</feature>
<keyword evidence="4" id="KW-0325">Glycoprotein</keyword>
<gene>
    <name evidence="17" type="ORF">L227DRAFT_538037</name>
</gene>
<keyword evidence="9" id="KW-0449">Lipoprotein</keyword>
<feature type="signal peptide" evidence="15">
    <location>
        <begin position="1"/>
        <end position="20"/>
    </location>
</feature>
<evidence type="ECO:0000256" key="1">
    <source>
        <dbReference type="ARBA" id="ARBA00001941"/>
    </source>
</evidence>
<evidence type="ECO:0000256" key="3">
    <source>
        <dbReference type="ARBA" id="ARBA00022475"/>
    </source>
</evidence>
<comment type="subcellular location">
    <subcellularLocation>
        <location evidence="2">Cell membrane</location>
        <topology evidence="2">Lipid-anchor</topology>
        <topology evidence="2">GPI-anchor</topology>
    </subcellularLocation>
</comment>
<reference evidence="17" key="1">
    <citation type="journal article" date="2018" name="Genome Biol. Evol.">
        <title>Genomics and development of Lentinus tigrinus, a white-rot wood-decaying mushroom with dimorphic fruiting bodies.</title>
        <authorList>
            <person name="Wu B."/>
            <person name="Xu Z."/>
            <person name="Knudson A."/>
            <person name="Carlson A."/>
            <person name="Chen N."/>
            <person name="Kovaka S."/>
            <person name="LaButti K."/>
            <person name="Lipzen A."/>
            <person name="Pennachio C."/>
            <person name="Riley R."/>
            <person name="Schakwitz W."/>
            <person name="Umezawa K."/>
            <person name="Ohm R.A."/>
            <person name="Grigoriev I.V."/>
            <person name="Nagy L.G."/>
            <person name="Gibbons J."/>
            <person name="Hibbett D."/>
        </authorList>
    </citation>
    <scope>NUCLEOTIDE SEQUENCE [LARGE SCALE GENOMIC DNA]</scope>
    <source>
        <strain evidence="17">ALCF2SS1-6</strain>
    </source>
</reference>
<dbReference type="GO" id="GO:0071555">
    <property type="term" value="P:cell wall organization"/>
    <property type="evidence" value="ECO:0007669"/>
    <property type="project" value="UniProtKB-KW"/>
</dbReference>
<name>A0A5C2T565_9APHY</name>
<comment type="cofactor">
    <cofactor evidence="1">
        <name>Co(2+)</name>
        <dbReference type="ChEBI" id="CHEBI:48828"/>
    </cofactor>
</comment>
<evidence type="ECO:0000256" key="7">
    <source>
        <dbReference type="ARBA" id="ARBA00023277"/>
    </source>
</evidence>
<dbReference type="GO" id="GO:0009272">
    <property type="term" value="P:fungal-type cell wall biogenesis"/>
    <property type="evidence" value="ECO:0007669"/>
    <property type="project" value="UniProtKB-ARBA"/>
</dbReference>
<dbReference type="OrthoDB" id="407355at2759"/>
<dbReference type="GO" id="GO:0005886">
    <property type="term" value="C:plasma membrane"/>
    <property type="evidence" value="ECO:0007669"/>
    <property type="project" value="UniProtKB-SubCell"/>
</dbReference>
<dbReference type="GO" id="GO:0000272">
    <property type="term" value="P:polysaccharide catabolic process"/>
    <property type="evidence" value="ECO:0007669"/>
    <property type="project" value="UniProtKB-KW"/>
</dbReference>
<evidence type="ECO:0000259" key="16">
    <source>
        <dbReference type="PROSITE" id="PS51677"/>
    </source>
</evidence>
<evidence type="ECO:0000256" key="2">
    <source>
        <dbReference type="ARBA" id="ARBA00004609"/>
    </source>
</evidence>
<dbReference type="EMBL" id="ML122250">
    <property type="protein sequence ID" value="RPD67136.1"/>
    <property type="molecule type" value="Genomic_DNA"/>
</dbReference>
<evidence type="ECO:0000256" key="4">
    <source>
        <dbReference type="ARBA" id="ARBA00022622"/>
    </source>
</evidence>
<feature type="compositionally biased region" description="Low complexity" evidence="14">
    <location>
        <begin position="363"/>
        <end position="416"/>
    </location>
</feature>
<evidence type="ECO:0000256" key="12">
    <source>
        <dbReference type="ARBA" id="ARBA00024056"/>
    </source>
</evidence>
<keyword evidence="6" id="KW-0472">Membrane</keyword>
<evidence type="ECO:0000256" key="10">
    <source>
        <dbReference type="ARBA" id="ARBA00023316"/>
    </source>
</evidence>
<keyword evidence="8" id="KW-0170">Cobalt</keyword>
<dbReference type="PANTHER" id="PTHR10587:SF135">
    <property type="entry name" value="CHITIN DEACETYLASE 3"/>
    <property type="match status" value="1"/>
</dbReference>
<evidence type="ECO:0000256" key="8">
    <source>
        <dbReference type="ARBA" id="ARBA00023285"/>
    </source>
</evidence>
<organism evidence="17 18">
    <name type="scientific">Lentinus tigrinus ALCF2SS1-6</name>
    <dbReference type="NCBI Taxonomy" id="1328759"/>
    <lineage>
        <taxon>Eukaryota</taxon>
        <taxon>Fungi</taxon>
        <taxon>Dikarya</taxon>
        <taxon>Basidiomycota</taxon>
        <taxon>Agaricomycotina</taxon>
        <taxon>Agaricomycetes</taxon>
        <taxon>Polyporales</taxon>
        <taxon>Polyporaceae</taxon>
        <taxon>Lentinus</taxon>
    </lineage>
</organism>
<keyword evidence="5" id="KW-0146">Chitin degradation</keyword>
<evidence type="ECO:0000256" key="14">
    <source>
        <dbReference type="SAM" id="MobiDB-lite"/>
    </source>
</evidence>
<dbReference type="PANTHER" id="PTHR10587">
    <property type="entry name" value="GLYCOSYL TRANSFERASE-RELATED"/>
    <property type="match status" value="1"/>
</dbReference>
<dbReference type="GO" id="GO:0098552">
    <property type="term" value="C:side of membrane"/>
    <property type="evidence" value="ECO:0007669"/>
    <property type="project" value="UniProtKB-KW"/>
</dbReference>
<dbReference type="InterPro" id="IPR002509">
    <property type="entry name" value="NODB_dom"/>
</dbReference>
<dbReference type="EC" id="3.5.1.41" evidence="12"/>
<keyword evidence="17" id="KW-0378">Hydrolase</keyword>
<evidence type="ECO:0000256" key="5">
    <source>
        <dbReference type="ARBA" id="ARBA00023024"/>
    </source>
</evidence>
<evidence type="ECO:0000256" key="9">
    <source>
        <dbReference type="ARBA" id="ARBA00023288"/>
    </source>
</evidence>
<evidence type="ECO:0000256" key="6">
    <source>
        <dbReference type="ARBA" id="ARBA00023136"/>
    </source>
</evidence>
<dbReference type="Proteomes" id="UP000313359">
    <property type="component" value="Unassembled WGS sequence"/>
</dbReference>
<accession>A0A5C2T565</accession>
<evidence type="ECO:0000256" key="15">
    <source>
        <dbReference type="SAM" id="SignalP"/>
    </source>
</evidence>
<feature type="compositionally biased region" description="Polar residues" evidence="14">
    <location>
        <begin position="343"/>
        <end position="358"/>
    </location>
</feature>
<proteinExistence type="predicted"/>
<dbReference type="AlphaFoldDB" id="A0A5C2T565"/>
<feature type="region of interest" description="Disordered" evidence="14">
    <location>
        <begin position="343"/>
        <end position="422"/>
    </location>
</feature>
<dbReference type="Gene3D" id="3.20.20.370">
    <property type="entry name" value="Glycoside hydrolase/deacetylase"/>
    <property type="match status" value="1"/>
</dbReference>
<evidence type="ECO:0000313" key="17">
    <source>
        <dbReference type="EMBL" id="RPD67136.1"/>
    </source>
</evidence>